<dbReference type="STRING" id="50429.A0A2B4RRJ3"/>
<dbReference type="Pfam" id="PF22286">
    <property type="entry name" value="RHG20_PH"/>
    <property type="match status" value="1"/>
</dbReference>
<dbReference type="SUPFAM" id="SSF50729">
    <property type="entry name" value="PH domain-like"/>
    <property type="match status" value="1"/>
</dbReference>
<sequence length="843" mass="96441">MDHERLDTDQSRLSRNLEQFIAVWDFEPSKKDEIALSKGDIVFVVKKYQDGWYRGIRYRGYQAGCFPGNFVEKDSSEIGNLEWQDLPSPTSEGNSKVLEDLQNDRTKLTSEANGTDDQCEDMEGRQPDANHNNELNRSDSHNSDNLSPGPLTSFHGLNIIAEQMGQEGEESEERKRTRAAMELLTSEVSYFNGLNLLSGHYIRPLRKLRIISNEDIKKIFANAESLESISKELVAKLQTRLAHWDVNTTLIGDVLVEMFSYLMMFEPYFKSRKRGNEVKMKLEKNNEKFRNFLAKVSCNHTLDSLLLMPIQRVPRYELILKELVKRTHEDHPDYENLKEAQSKAQKTAEALNEHIRQIENETKVVEVMKSFPNDELNLIRPAATQYSTGKLYGSVRLRKHERDQMTSISKTLKRISLPLMDSIETQTSPKLSQAQTAMRSQNTLPGSHHGDSSDSDSETDSVSLGETFITSAYIYEGEVERVTKKATGSNDGGMVHETVERYLFLFNNVLLVSMASENRITGKKTYKLKDCISLVQAWVTSPSTYYTNPPDKMFILGTPTQIYKFLAPSERQKEKWENKLKTHIEKEKQAFVESFQGLPVPDEEFLAVSFDAKIDYHQTVDFELNLRQSEEVLVIGVKAGNLWLPGFFSSNVCELDLVWWPGLYKGKFGWFPAQCVTGPDMATYNATNEFHPIPVATALNEIKQKMMDWTGSFPKKPITEDMTMLKVFKPDKTFKTCKVETGFLISDVMQQYTRHRSFVGGQIDASVLEMWEESIDGSVHRHLDPGEKLSNIFAMWGKYQGKMKLVVHNKDERHSKDERQGPALHENQGEKPEPPTGVLIYFD</sequence>
<evidence type="ECO:0000256" key="1">
    <source>
        <dbReference type="ARBA" id="ARBA00022443"/>
    </source>
</evidence>
<dbReference type="InterPro" id="IPR036028">
    <property type="entry name" value="SH3-like_dom_sf"/>
</dbReference>
<dbReference type="PROSITE" id="PS50010">
    <property type="entry name" value="DH_2"/>
    <property type="match status" value="1"/>
</dbReference>
<dbReference type="PANTHER" id="PTHR12673">
    <property type="entry name" value="FACIOGENITAL DYSPLASIA PROTEIN"/>
    <property type="match status" value="1"/>
</dbReference>
<dbReference type="Gene3D" id="2.30.30.40">
    <property type="entry name" value="SH3 Domains"/>
    <property type="match status" value="1"/>
</dbReference>
<comment type="caution">
    <text evidence="8">The sequence shown here is derived from an EMBL/GenBank/DDBJ whole genome shotgun (WGS) entry which is preliminary data.</text>
</comment>
<feature type="domain" description="SH3" evidence="5">
    <location>
        <begin position="15"/>
        <end position="76"/>
    </location>
</feature>
<feature type="coiled-coil region" evidence="3">
    <location>
        <begin position="334"/>
        <end position="361"/>
    </location>
</feature>
<dbReference type="SMART" id="SM00233">
    <property type="entry name" value="PH"/>
    <property type="match status" value="1"/>
</dbReference>
<evidence type="ECO:0000256" key="2">
    <source>
        <dbReference type="PROSITE-ProRule" id="PRU00192"/>
    </source>
</evidence>
<keyword evidence="3" id="KW-0175">Coiled coil</keyword>
<evidence type="ECO:0000256" key="3">
    <source>
        <dbReference type="SAM" id="Coils"/>
    </source>
</evidence>
<dbReference type="Proteomes" id="UP000225706">
    <property type="component" value="Unassembled WGS sequence"/>
</dbReference>
<dbReference type="SUPFAM" id="SSF50044">
    <property type="entry name" value="SH3-domain"/>
    <property type="match status" value="2"/>
</dbReference>
<dbReference type="PANTHER" id="PTHR12673:SF159">
    <property type="entry name" value="LD03170P"/>
    <property type="match status" value="1"/>
</dbReference>
<dbReference type="InterPro" id="IPR000219">
    <property type="entry name" value="DH_dom"/>
</dbReference>
<dbReference type="Gene3D" id="2.30.29.30">
    <property type="entry name" value="Pleckstrin-homology domain (PH domain)/Phosphotyrosine-binding domain (PTB)"/>
    <property type="match status" value="1"/>
</dbReference>
<dbReference type="InterPro" id="IPR035899">
    <property type="entry name" value="DBL_dom_sf"/>
</dbReference>
<dbReference type="Pfam" id="PF14604">
    <property type="entry name" value="SH3_9"/>
    <property type="match status" value="1"/>
</dbReference>
<evidence type="ECO:0000259" key="6">
    <source>
        <dbReference type="PROSITE" id="PS50003"/>
    </source>
</evidence>
<evidence type="ECO:0000313" key="8">
    <source>
        <dbReference type="EMBL" id="PFX20221.1"/>
    </source>
</evidence>
<evidence type="ECO:0000259" key="7">
    <source>
        <dbReference type="PROSITE" id="PS50010"/>
    </source>
</evidence>
<protein>
    <submittedName>
        <fullName evidence="8">Rac guanine nucleotide exchange factor JJ</fullName>
    </submittedName>
</protein>
<keyword evidence="9" id="KW-1185">Reference proteome</keyword>
<accession>A0A2B4RRJ3</accession>
<dbReference type="EMBL" id="LSMT01000326">
    <property type="protein sequence ID" value="PFX20221.1"/>
    <property type="molecule type" value="Genomic_DNA"/>
</dbReference>
<dbReference type="Gene3D" id="1.20.900.10">
    <property type="entry name" value="Dbl homology (DH) domain"/>
    <property type="match status" value="1"/>
</dbReference>
<dbReference type="InterPro" id="IPR001452">
    <property type="entry name" value="SH3_domain"/>
</dbReference>
<dbReference type="SMART" id="SM00326">
    <property type="entry name" value="SH3"/>
    <property type="match status" value="2"/>
</dbReference>
<dbReference type="AlphaFoldDB" id="A0A2B4RRJ3"/>
<evidence type="ECO:0000256" key="4">
    <source>
        <dbReference type="SAM" id="MobiDB-lite"/>
    </source>
</evidence>
<dbReference type="OrthoDB" id="245697at2759"/>
<evidence type="ECO:0000313" key="9">
    <source>
        <dbReference type="Proteomes" id="UP000225706"/>
    </source>
</evidence>
<dbReference type="SUPFAM" id="SSF48065">
    <property type="entry name" value="DBL homology domain (DH-domain)"/>
    <property type="match status" value="1"/>
</dbReference>
<feature type="domain" description="PH" evidence="6">
    <location>
        <begin position="472"/>
        <end position="585"/>
    </location>
</feature>
<dbReference type="InterPro" id="IPR011993">
    <property type="entry name" value="PH-like_dom_sf"/>
</dbReference>
<dbReference type="PRINTS" id="PR00452">
    <property type="entry name" value="SH3DOMAIN"/>
</dbReference>
<feature type="region of interest" description="Disordered" evidence="4">
    <location>
        <begin position="811"/>
        <end position="837"/>
    </location>
</feature>
<dbReference type="InterPro" id="IPR001331">
    <property type="entry name" value="GDS_CDC24_CS"/>
</dbReference>
<reference evidence="9" key="1">
    <citation type="journal article" date="2017" name="bioRxiv">
        <title>Comparative analysis of the genomes of Stylophora pistillata and Acropora digitifera provides evidence for extensive differences between species of corals.</title>
        <authorList>
            <person name="Voolstra C.R."/>
            <person name="Li Y."/>
            <person name="Liew Y.J."/>
            <person name="Baumgarten S."/>
            <person name="Zoccola D."/>
            <person name="Flot J.-F."/>
            <person name="Tambutte S."/>
            <person name="Allemand D."/>
            <person name="Aranda M."/>
        </authorList>
    </citation>
    <scope>NUCLEOTIDE SEQUENCE [LARGE SCALE GENOMIC DNA]</scope>
</reference>
<feature type="compositionally biased region" description="Polar residues" evidence="4">
    <location>
        <begin position="426"/>
        <end position="445"/>
    </location>
</feature>
<dbReference type="PROSITE" id="PS50003">
    <property type="entry name" value="PH_DOMAIN"/>
    <property type="match status" value="1"/>
</dbReference>
<dbReference type="CDD" id="cd00160">
    <property type="entry name" value="RhoGEF"/>
    <property type="match status" value="1"/>
</dbReference>
<feature type="domain" description="DH" evidence="7">
    <location>
        <begin position="175"/>
        <end position="354"/>
    </location>
</feature>
<feature type="compositionally biased region" description="Basic and acidic residues" evidence="4">
    <location>
        <begin position="811"/>
        <end position="820"/>
    </location>
</feature>
<dbReference type="PROSITE" id="PS50002">
    <property type="entry name" value="SH3"/>
    <property type="match status" value="1"/>
</dbReference>
<dbReference type="InterPro" id="IPR047887">
    <property type="entry name" value="ARHGAP20_PH"/>
</dbReference>
<dbReference type="InterPro" id="IPR001849">
    <property type="entry name" value="PH_domain"/>
</dbReference>
<dbReference type="InterPro" id="IPR051092">
    <property type="entry name" value="FYVE_RhoGEF_PH"/>
</dbReference>
<dbReference type="GO" id="GO:0035556">
    <property type="term" value="P:intracellular signal transduction"/>
    <property type="evidence" value="ECO:0007669"/>
    <property type="project" value="InterPro"/>
</dbReference>
<proteinExistence type="predicted"/>
<name>A0A2B4RRJ3_STYPI</name>
<organism evidence="8 9">
    <name type="scientific">Stylophora pistillata</name>
    <name type="common">Smooth cauliflower coral</name>
    <dbReference type="NCBI Taxonomy" id="50429"/>
    <lineage>
        <taxon>Eukaryota</taxon>
        <taxon>Metazoa</taxon>
        <taxon>Cnidaria</taxon>
        <taxon>Anthozoa</taxon>
        <taxon>Hexacorallia</taxon>
        <taxon>Scleractinia</taxon>
        <taxon>Astrocoeniina</taxon>
        <taxon>Pocilloporidae</taxon>
        <taxon>Stylophora</taxon>
    </lineage>
</organism>
<keyword evidence="1 2" id="KW-0728">SH3 domain</keyword>
<dbReference type="Pfam" id="PF00621">
    <property type="entry name" value="RhoGEF"/>
    <property type="match status" value="1"/>
</dbReference>
<dbReference type="GO" id="GO:0005737">
    <property type="term" value="C:cytoplasm"/>
    <property type="evidence" value="ECO:0007669"/>
    <property type="project" value="TreeGrafter"/>
</dbReference>
<feature type="region of interest" description="Disordered" evidence="4">
    <location>
        <begin position="105"/>
        <end position="152"/>
    </location>
</feature>
<dbReference type="PROSITE" id="PS00741">
    <property type="entry name" value="DH_1"/>
    <property type="match status" value="1"/>
</dbReference>
<gene>
    <name evidence="8" type="primary">gxcJJ</name>
    <name evidence="8" type="ORF">AWC38_SpisGene15355</name>
</gene>
<dbReference type="GO" id="GO:0005085">
    <property type="term" value="F:guanyl-nucleotide exchange factor activity"/>
    <property type="evidence" value="ECO:0007669"/>
    <property type="project" value="InterPro"/>
</dbReference>
<feature type="region of interest" description="Disordered" evidence="4">
    <location>
        <begin position="426"/>
        <end position="462"/>
    </location>
</feature>
<dbReference type="SMART" id="SM00325">
    <property type="entry name" value="RhoGEF"/>
    <property type="match status" value="1"/>
</dbReference>
<evidence type="ECO:0000259" key="5">
    <source>
        <dbReference type="PROSITE" id="PS50002"/>
    </source>
</evidence>